<protein>
    <submittedName>
        <fullName evidence="3">Ribonuclease H-like domain-containing protein</fullName>
    </submittedName>
</protein>
<keyword evidence="1" id="KW-0479">Metal-binding</keyword>
<comment type="caution">
    <text evidence="3">The sequence shown here is derived from an EMBL/GenBank/DDBJ whole genome shotgun (WGS) entry which is preliminary data.</text>
</comment>
<feature type="domain" description="CCHC-type" evidence="2">
    <location>
        <begin position="112"/>
        <end position="126"/>
    </location>
</feature>
<keyword evidence="1" id="KW-0862">Zinc</keyword>
<keyword evidence="4" id="KW-1185">Reference proteome</keyword>
<proteinExistence type="predicted"/>
<dbReference type="PROSITE" id="PS50158">
    <property type="entry name" value="ZF_CCHC"/>
    <property type="match status" value="1"/>
</dbReference>
<accession>A0ABQ4ZXJ2</accession>
<dbReference type="SMART" id="SM00343">
    <property type="entry name" value="ZnF_C2HC"/>
    <property type="match status" value="1"/>
</dbReference>
<dbReference type="Gene3D" id="4.10.60.10">
    <property type="entry name" value="Zinc finger, CCHC-type"/>
    <property type="match status" value="1"/>
</dbReference>
<gene>
    <name evidence="3" type="ORF">Tco_0800550</name>
</gene>
<reference evidence="3" key="2">
    <citation type="submission" date="2022-01" db="EMBL/GenBank/DDBJ databases">
        <authorList>
            <person name="Yamashiro T."/>
            <person name="Shiraishi A."/>
            <person name="Satake H."/>
            <person name="Nakayama K."/>
        </authorList>
    </citation>
    <scope>NUCLEOTIDE SEQUENCE</scope>
</reference>
<dbReference type="InterPro" id="IPR036875">
    <property type="entry name" value="Znf_CCHC_sf"/>
</dbReference>
<sequence length="428" mass="48176">MAFVSEEITSSIDELSTAYPVNSATGQSNKAHGSSSYVDEITYSFFTNQSSTPQLDHDDLEQLDSDDFEEMDLKWQVVMISIRINKFSKRIGRKLQFDRKEPVGYDKTKVECFNCHKKGHFARECKGKKNQEYKGNNNGYLAAKEELTNYALMAITSSKSSSSASSDTESISPKSYNWLRDWKEETVCDVSESDVSETVFDTSTSDKENSQTYDRFKKVEGFHAVPPPLSRNFIPPKADLSFAGLDDSVYTSTAVIKDAPKSNEVFVETPKEVKSSAPLIQDWDTDKGEYVRPVKHAKSVKIAKSVRPITPVKPIQQTEKPKESCSSPKVDKRDWNGRMAQNLGLDLISFKRNFEHEHVVMNPTLAGMRHHHLHLYIQRISLTGFPAQSVGSSNTYVLDLPCLLVLITGTSQSRQHGKSESDSYYLSD</sequence>
<organism evidence="3 4">
    <name type="scientific">Tanacetum coccineum</name>
    <dbReference type="NCBI Taxonomy" id="301880"/>
    <lineage>
        <taxon>Eukaryota</taxon>
        <taxon>Viridiplantae</taxon>
        <taxon>Streptophyta</taxon>
        <taxon>Embryophyta</taxon>
        <taxon>Tracheophyta</taxon>
        <taxon>Spermatophyta</taxon>
        <taxon>Magnoliopsida</taxon>
        <taxon>eudicotyledons</taxon>
        <taxon>Gunneridae</taxon>
        <taxon>Pentapetalae</taxon>
        <taxon>asterids</taxon>
        <taxon>campanulids</taxon>
        <taxon>Asterales</taxon>
        <taxon>Asteraceae</taxon>
        <taxon>Asteroideae</taxon>
        <taxon>Anthemideae</taxon>
        <taxon>Anthemidinae</taxon>
        <taxon>Tanacetum</taxon>
    </lineage>
</organism>
<dbReference type="Pfam" id="PF00098">
    <property type="entry name" value="zf-CCHC"/>
    <property type="match status" value="1"/>
</dbReference>
<name>A0ABQ4ZXJ2_9ASTR</name>
<evidence type="ECO:0000313" key="3">
    <source>
        <dbReference type="EMBL" id="GJS93582.1"/>
    </source>
</evidence>
<evidence type="ECO:0000256" key="1">
    <source>
        <dbReference type="PROSITE-ProRule" id="PRU00047"/>
    </source>
</evidence>
<dbReference type="EMBL" id="BQNB010011667">
    <property type="protein sequence ID" value="GJS93582.1"/>
    <property type="molecule type" value="Genomic_DNA"/>
</dbReference>
<dbReference type="SUPFAM" id="SSF57756">
    <property type="entry name" value="Retrovirus zinc finger-like domains"/>
    <property type="match status" value="1"/>
</dbReference>
<reference evidence="3" key="1">
    <citation type="journal article" date="2022" name="Int. J. Mol. Sci.">
        <title>Draft Genome of Tanacetum Coccineum: Genomic Comparison of Closely Related Tanacetum-Family Plants.</title>
        <authorList>
            <person name="Yamashiro T."/>
            <person name="Shiraishi A."/>
            <person name="Nakayama K."/>
            <person name="Satake H."/>
        </authorList>
    </citation>
    <scope>NUCLEOTIDE SEQUENCE</scope>
</reference>
<evidence type="ECO:0000259" key="2">
    <source>
        <dbReference type="PROSITE" id="PS50158"/>
    </source>
</evidence>
<evidence type="ECO:0000313" key="4">
    <source>
        <dbReference type="Proteomes" id="UP001151760"/>
    </source>
</evidence>
<dbReference type="Proteomes" id="UP001151760">
    <property type="component" value="Unassembled WGS sequence"/>
</dbReference>
<keyword evidence="1" id="KW-0863">Zinc-finger</keyword>
<dbReference type="InterPro" id="IPR001878">
    <property type="entry name" value="Znf_CCHC"/>
</dbReference>